<organism evidence="1 2">
    <name type="scientific">Brassica oleracea var. oleracea</name>
    <dbReference type="NCBI Taxonomy" id="109376"/>
    <lineage>
        <taxon>Eukaryota</taxon>
        <taxon>Viridiplantae</taxon>
        <taxon>Streptophyta</taxon>
        <taxon>Embryophyta</taxon>
        <taxon>Tracheophyta</taxon>
        <taxon>Spermatophyta</taxon>
        <taxon>Magnoliopsida</taxon>
        <taxon>eudicotyledons</taxon>
        <taxon>Gunneridae</taxon>
        <taxon>Pentapetalae</taxon>
        <taxon>rosids</taxon>
        <taxon>malvids</taxon>
        <taxon>Brassicales</taxon>
        <taxon>Brassicaceae</taxon>
        <taxon>Brassiceae</taxon>
        <taxon>Brassica</taxon>
    </lineage>
</organism>
<dbReference type="SUPFAM" id="SSF56219">
    <property type="entry name" value="DNase I-like"/>
    <property type="match status" value="1"/>
</dbReference>
<sequence length="68" mass="7925">MSFISWNCQGLGRPQDLTIQRLREMRQKLFPEVLLLMETMNTMNVLVDLQVWLGYDRVYTVDPVGHAG</sequence>
<proteinExistence type="predicted"/>
<accession>A0A0D3AGB3</accession>
<name>A0A0D3AGB3_BRAOL</name>
<reference evidence="1" key="2">
    <citation type="submission" date="2015-06" db="UniProtKB">
        <authorList>
            <consortium name="EnsemblPlants"/>
        </authorList>
    </citation>
    <scope>IDENTIFICATION</scope>
</reference>
<evidence type="ECO:0008006" key="3">
    <source>
        <dbReference type="Google" id="ProtNLM"/>
    </source>
</evidence>
<keyword evidence="2" id="KW-1185">Reference proteome</keyword>
<dbReference type="Proteomes" id="UP000032141">
    <property type="component" value="Unassembled WGS sequence"/>
</dbReference>
<dbReference type="eggNOG" id="KOG1075">
    <property type="taxonomic scope" value="Eukaryota"/>
</dbReference>
<reference evidence="1" key="1">
    <citation type="journal article" date="2014" name="Genome Biol.">
        <title>Transcriptome and methylome profiling reveals relics of genome dominance in the mesopolyploid Brassica oleracea.</title>
        <authorList>
            <person name="Parkin I.A."/>
            <person name="Koh C."/>
            <person name="Tang H."/>
            <person name="Robinson S.J."/>
            <person name="Kagale S."/>
            <person name="Clarke W.E."/>
            <person name="Town C.D."/>
            <person name="Nixon J."/>
            <person name="Krishnakumar V."/>
            <person name="Bidwell S.L."/>
            <person name="Denoeud F."/>
            <person name="Belcram H."/>
            <person name="Links M.G."/>
            <person name="Just J."/>
            <person name="Clarke C."/>
            <person name="Bender T."/>
            <person name="Huebert T."/>
            <person name="Mason A.S."/>
            <person name="Pires J.C."/>
            <person name="Barker G."/>
            <person name="Moore J."/>
            <person name="Walley P.G."/>
            <person name="Manoli S."/>
            <person name="Batley J."/>
            <person name="Edwards D."/>
            <person name="Nelson M.N."/>
            <person name="Wang X."/>
            <person name="Paterson A.H."/>
            <person name="King G."/>
            <person name="Bancroft I."/>
            <person name="Chalhoub B."/>
            <person name="Sharpe A.G."/>
        </authorList>
    </citation>
    <scope>NUCLEOTIDE SEQUENCE [LARGE SCALE GENOMIC DNA]</scope>
    <source>
        <strain evidence="1">cv. TO1000</strain>
    </source>
</reference>
<dbReference type="Gramene" id="Bo20641s010.1">
    <property type="protein sequence ID" value="Bo20641s010.1"/>
    <property type="gene ID" value="Bo20641s010"/>
</dbReference>
<evidence type="ECO:0000313" key="2">
    <source>
        <dbReference type="Proteomes" id="UP000032141"/>
    </source>
</evidence>
<dbReference type="AlphaFoldDB" id="A0A0D3AGB3"/>
<dbReference type="InterPro" id="IPR036691">
    <property type="entry name" value="Endo/exonu/phosph_ase_sf"/>
</dbReference>
<protein>
    <recommendedName>
        <fullName evidence="3">Endonuclease/exonuclease/phosphatase domain-containing protein</fullName>
    </recommendedName>
</protein>
<dbReference type="EnsemblPlants" id="Bo20641s010.1">
    <property type="protein sequence ID" value="Bo20641s010.1"/>
    <property type="gene ID" value="Bo20641s010"/>
</dbReference>
<evidence type="ECO:0000313" key="1">
    <source>
        <dbReference type="EnsemblPlants" id="Bo20641s010.1"/>
    </source>
</evidence>
<dbReference type="HOGENOM" id="CLU_2815982_0_0_1"/>